<keyword evidence="1" id="KW-0175">Coiled coil</keyword>
<evidence type="ECO:0000313" key="2">
    <source>
        <dbReference type="EMBL" id="RLM59032.1"/>
    </source>
</evidence>
<dbReference type="AlphaFoldDB" id="A0A3L6PLI1"/>
<sequence length="193" mass="21186">MEEKLQEMLRELEALLSRKAEMEVKVGSLEAALSAAIARNSELESEVDEMKMEMPAARKEVERLQAEVAEAVEKHSAAVAEAARLRSEIDKVVKANEAAAAAHDTDKRRLEAELEALKGEVGRIQAEKDASLDMAEVEGKGFKISDLNGELEQLQLAVAEAQRRGKNEVWRWLGPATTTVLAAASFVYAARSR</sequence>
<name>A0A3L6PLI1_PANMI</name>
<organism evidence="2 3">
    <name type="scientific">Panicum miliaceum</name>
    <name type="common">Proso millet</name>
    <name type="synonym">Broomcorn millet</name>
    <dbReference type="NCBI Taxonomy" id="4540"/>
    <lineage>
        <taxon>Eukaryota</taxon>
        <taxon>Viridiplantae</taxon>
        <taxon>Streptophyta</taxon>
        <taxon>Embryophyta</taxon>
        <taxon>Tracheophyta</taxon>
        <taxon>Spermatophyta</taxon>
        <taxon>Magnoliopsida</taxon>
        <taxon>Liliopsida</taxon>
        <taxon>Poales</taxon>
        <taxon>Poaceae</taxon>
        <taxon>PACMAD clade</taxon>
        <taxon>Panicoideae</taxon>
        <taxon>Panicodae</taxon>
        <taxon>Paniceae</taxon>
        <taxon>Panicinae</taxon>
        <taxon>Panicum</taxon>
        <taxon>Panicum sect. Panicum</taxon>
    </lineage>
</organism>
<evidence type="ECO:0000313" key="3">
    <source>
        <dbReference type="Proteomes" id="UP000275267"/>
    </source>
</evidence>
<comment type="caution">
    <text evidence="2">The sequence shown here is derived from an EMBL/GenBank/DDBJ whole genome shotgun (WGS) entry which is preliminary data.</text>
</comment>
<feature type="coiled-coil region" evidence="1">
    <location>
        <begin position="2"/>
        <end position="164"/>
    </location>
</feature>
<dbReference type="EMBL" id="PQIB02000017">
    <property type="protein sequence ID" value="RLM59032.1"/>
    <property type="molecule type" value="Genomic_DNA"/>
</dbReference>
<dbReference type="OrthoDB" id="10255522at2759"/>
<dbReference type="STRING" id="4540.A0A3L6PLI1"/>
<keyword evidence="3" id="KW-1185">Reference proteome</keyword>
<evidence type="ECO:0000256" key="1">
    <source>
        <dbReference type="SAM" id="Coils"/>
    </source>
</evidence>
<dbReference type="Proteomes" id="UP000275267">
    <property type="component" value="Unassembled WGS sequence"/>
</dbReference>
<protein>
    <submittedName>
        <fullName evidence="2">Uncharacterized protein</fullName>
    </submittedName>
</protein>
<reference evidence="3" key="1">
    <citation type="journal article" date="2019" name="Nat. Commun.">
        <title>The genome of broomcorn millet.</title>
        <authorList>
            <person name="Zou C."/>
            <person name="Miki D."/>
            <person name="Li D."/>
            <person name="Tang Q."/>
            <person name="Xiao L."/>
            <person name="Rajput S."/>
            <person name="Deng P."/>
            <person name="Jia W."/>
            <person name="Huang R."/>
            <person name="Zhang M."/>
            <person name="Sun Y."/>
            <person name="Hu J."/>
            <person name="Fu X."/>
            <person name="Schnable P.S."/>
            <person name="Li F."/>
            <person name="Zhang H."/>
            <person name="Feng B."/>
            <person name="Zhu X."/>
            <person name="Liu R."/>
            <person name="Schnable J.C."/>
            <person name="Zhu J.-K."/>
            <person name="Zhang H."/>
        </authorList>
    </citation>
    <scope>NUCLEOTIDE SEQUENCE [LARGE SCALE GENOMIC DNA]</scope>
</reference>
<gene>
    <name evidence="2" type="ORF">C2845_PM18G12000</name>
</gene>
<proteinExistence type="predicted"/>
<accession>A0A3L6PLI1</accession>